<keyword evidence="9" id="KW-0472">Membrane</keyword>
<feature type="chain" id="PRO_5012382631" evidence="11">
    <location>
        <begin position="23"/>
        <end position="357"/>
    </location>
</feature>
<keyword evidence="7" id="KW-0406">Ion transport</keyword>
<keyword evidence="14" id="KW-1185">Reference proteome</keyword>
<feature type="domain" description="Porin" evidence="12">
    <location>
        <begin position="10"/>
        <end position="332"/>
    </location>
</feature>
<dbReference type="OrthoDB" id="6975458at2"/>
<evidence type="ECO:0000313" key="14">
    <source>
        <dbReference type="Proteomes" id="UP000220246"/>
    </source>
</evidence>
<evidence type="ECO:0000259" key="12">
    <source>
        <dbReference type="Pfam" id="PF13609"/>
    </source>
</evidence>
<feature type="signal peptide" evidence="11">
    <location>
        <begin position="1"/>
        <end position="22"/>
    </location>
</feature>
<dbReference type="PANTHER" id="PTHR34501">
    <property type="entry name" value="PROTEIN YDDL-RELATED"/>
    <property type="match status" value="1"/>
</dbReference>
<accession>A0A2A7UW93</accession>
<evidence type="ECO:0000256" key="1">
    <source>
        <dbReference type="ARBA" id="ARBA00004571"/>
    </source>
</evidence>
<evidence type="ECO:0000313" key="13">
    <source>
        <dbReference type="EMBL" id="PEH89507.1"/>
    </source>
</evidence>
<sequence>MSMHISTLVLAALAMAPLPALAQSSLTIYGIADTGVRYTRGLTTSNAASPSSSTAVSSGVNTTSRVGFRGREDLGGGMYAVFNLETGLNLDTGTPINSSKFFDRAAIVGLGGGWGQVTAGRQTNLLADAISPVDPAGMRFASFNPNIATAALSSHGLGLEYGSAGTTTGSYRLDNSLKYTGRFSGLTARAMYSFGETAQGGSARSSTGAGLAYGTPTWTVSGAYQRFKTADQWELEAATLGASYKWDSLRFALNTARSDAQTSATNGRTVQRVHSVGVTWSPHSTLDLTAALYRVERERSGRVPDGYNRALLFAEYKLSRRSKLYGELDRTSWSGGFQGRQNKDTATGITAGLMHSF</sequence>
<keyword evidence="4" id="KW-1134">Transmembrane beta strand</keyword>
<keyword evidence="6 11" id="KW-0732">Signal</keyword>
<keyword evidence="3" id="KW-0813">Transport</keyword>
<gene>
    <name evidence="13" type="ORF">CRM82_13655</name>
</gene>
<protein>
    <submittedName>
        <fullName evidence="13">Porin</fullName>
    </submittedName>
</protein>
<dbReference type="AlphaFoldDB" id="A0A2A7UW93"/>
<organism evidence="13 14">
    <name type="scientific">Comamonas terrigena</name>
    <dbReference type="NCBI Taxonomy" id="32013"/>
    <lineage>
        <taxon>Bacteria</taxon>
        <taxon>Pseudomonadati</taxon>
        <taxon>Pseudomonadota</taxon>
        <taxon>Betaproteobacteria</taxon>
        <taxon>Burkholderiales</taxon>
        <taxon>Comamonadaceae</taxon>
        <taxon>Comamonas</taxon>
    </lineage>
</organism>
<reference evidence="14" key="1">
    <citation type="submission" date="2017-09" db="EMBL/GenBank/DDBJ databases">
        <title>FDA dAtabase for Regulatory Grade micrObial Sequences (FDA-ARGOS): Supporting development and validation of Infectious Disease Dx tests.</title>
        <authorList>
            <person name="Minogue T."/>
            <person name="Wolcott M."/>
            <person name="Wasieloski L."/>
            <person name="Aguilar W."/>
            <person name="Moore D."/>
            <person name="Tallon L."/>
            <person name="Sadzewicz L."/>
            <person name="Ott S."/>
            <person name="Zhao X."/>
            <person name="Nagaraj S."/>
            <person name="Vavikolanu K."/>
            <person name="Aluvathingal J."/>
            <person name="Nadendla S."/>
            <person name="Sichtig H."/>
        </authorList>
    </citation>
    <scope>NUCLEOTIDE SEQUENCE [LARGE SCALE GENOMIC DNA]</scope>
    <source>
        <strain evidence="14">FDAARGOS_394</strain>
    </source>
</reference>
<evidence type="ECO:0000256" key="7">
    <source>
        <dbReference type="ARBA" id="ARBA00023065"/>
    </source>
</evidence>
<name>A0A2A7UW93_COMTR</name>
<dbReference type="InterPro" id="IPR023614">
    <property type="entry name" value="Porin_dom_sf"/>
</dbReference>
<dbReference type="InterPro" id="IPR050298">
    <property type="entry name" value="Gram-neg_bact_OMP"/>
</dbReference>
<dbReference type="InterPro" id="IPR033900">
    <property type="entry name" value="Gram_neg_porin_domain"/>
</dbReference>
<evidence type="ECO:0000256" key="6">
    <source>
        <dbReference type="ARBA" id="ARBA00022729"/>
    </source>
</evidence>
<keyword evidence="10" id="KW-0998">Cell outer membrane</keyword>
<evidence type="ECO:0000256" key="2">
    <source>
        <dbReference type="ARBA" id="ARBA00011233"/>
    </source>
</evidence>
<evidence type="ECO:0000256" key="5">
    <source>
        <dbReference type="ARBA" id="ARBA00022692"/>
    </source>
</evidence>
<comment type="subunit">
    <text evidence="2">Homotrimer.</text>
</comment>
<evidence type="ECO:0000256" key="8">
    <source>
        <dbReference type="ARBA" id="ARBA00023114"/>
    </source>
</evidence>
<dbReference type="Proteomes" id="UP000220246">
    <property type="component" value="Unassembled WGS sequence"/>
</dbReference>
<comment type="subcellular location">
    <subcellularLocation>
        <location evidence="1">Cell outer membrane</location>
        <topology evidence="1">Multi-pass membrane protein</topology>
    </subcellularLocation>
</comment>
<dbReference type="Pfam" id="PF13609">
    <property type="entry name" value="Porin_4"/>
    <property type="match status" value="1"/>
</dbReference>
<dbReference type="EMBL" id="PDEA01000001">
    <property type="protein sequence ID" value="PEH89507.1"/>
    <property type="molecule type" value="Genomic_DNA"/>
</dbReference>
<comment type="caution">
    <text evidence="13">The sequence shown here is derived from an EMBL/GenBank/DDBJ whole genome shotgun (WGS) entry which is preliminary data.</text>
</comment>
<evidence type="ECO:0000256" key="3">
    <source>
        <dbReference type="ARBA" id="ARBA00022448"/>
    </source>
</evidence>
<dbReference type="GeneID" id="80801664"/>
<dbReference type="PANTHER" id="PTHR34501:SF9">
    <property type="entry name" value="MAJOR OUTER MEMBRANE PROTEIN P.IA"/>
    <property type="match status" value="1"/>
</dbReference>
<dbReference type="CDD" id="cd00342">
    <property type="entry name" value="gram_neg_porins"/>
    <property type="match status" value="1"/>
</dbReference>
<dbReference type="RefSeq" id="WP_066532109.1">
    <property type="nucleotide sequence ID" value="NZ_PDEA01000001.1"/>
</dbReference>
<proteinExistence type="predicted"/>
<keyword evidence="5" id="KW-0812">Transmembrane</keyword>
<dbReference type="GO" id="GO:0015288">
    <property type="term" value="F:porin activity"/>
    <property type="evidence" value="ECO:0007669"/>
    <property type="project" value="UniProtKB-KW"/>
</dbReference>
<evidence type="ECO:0000256" key="4">
    <source>
        <dbReference type="ARBA" id="ARBA00022452"/>
    </source>
</evidence>
<dbReference type="GO" id="GO:0046930">
    <property type="term" value="C:pore complex"/>
    <property type="evidence" value="ECO:0007669"/>
    <property type="project" value="UniProtKB-KW"/>
</dbReference>
<dbReference type="GO" id="GO:0009279">
    <property type="term" value="C:cell outer membrane"/>
    <property type="evidence" value="ECO:0007669"/>
    <property type="project" value="UniProtKB-SubCell"/>
</dbReference>
<dbReference type="GO" id="GO:0006811">
    <property type="term" value="P:monoatomic ion transport"/>
    <property type="evidence" value="ECO:0007669"/>
    <property type="project" value="UniProtKB-KW"/>
</dbReference>
<evidence type="ECO:0000256" key="10">
    <source>
        <dbReference type="ARBA" id="ARBA00023237"/>
    </source>
</evidence>
<dbReference type="SUPFAM" id="SSF56935">
    <property type="entry name" value="Porins"/>
    <property type="match status" value="1"/>
</dbReference>
<evidence type="ECO:0000256" key="9">
    <source>
        <dbReference type="ARBA" id="ARBA00023136"/>
    </source>
</evidence>
<evidence type="ECO:0000256" key="11">
    <source>
        <dbReference type="SAM" id="SignalP"/>
    </source>
</evidence>
<dbReference type="Gene3D" id="2.40.160.10">
    <property type="entry name" value="Porin"/>
    <property type="match status" value="1"/>
</dbReference>
<dbReference type="STRING" id="1219032.GCA_001515545_00084"/>
<keyword evidence="8" id="KW-0626">Porin</keyword>